<proteinExistence type="predicted"/>
<dbReference type="AlphaFoldDB" id="A0A0E9PL93"/>
<reference evidence="1" key="2">
    <citation type="journal article" date="2015" name="Fish Shellfish Immunol.">
        <title>Early steps in the European eel (Anguilla anguilla)-Vibrio vulnificus interaction in the gills: Role of the RtxA13 toxin.</title>
        <authorList>
            <person name="Callol A."/>
            <person name="Pajuelo D."/>
            <person name="Ebbesson L."/>
            <person name="Teles M."/>
            <person name="MacKenzie S."/>
            <person name="Amaro C."/>
        </authorList>
    </citation>
    <scope>NUCLEOTIDE SEQUENCE</scope>
</reference>
<reference evidence="1" key="1">
    <citation type="submission" date="2014-11" db="EMBL/GenBank/DDBJ databases">
        <authorList>
            <person name="Amaro Gonzalez C."/>
        </authorList>
    </citation>
    <scope>NUCLEOTIDE SEQUENCE</scope>
</reference>
<name>A0A0E9PL93_ANGAN</name>
<evidence type="ECO:0000313" key="1">
    <source>
        <dbReference type="EMBL" id="JAH04613.1"/>
    </source>
</evidence>
<dbReference type="EMBL" id="GBXM01103964">
    <property type="protein sequence ID" value="JAH04613.1"/>
    <property type="molecule type" value="Transcribed_RNA"/>
</dbReference>
<accession>A0A0E9PL93</accession>
<organism evidence="1">
    <name type="scientific">Anguilla anguilla</name>
    <name type="common">European freshwater eel</name>
    <name type="synonym">Muraena anguilla</name>
    <dbReference type="NCBI Taxonomy" id="7936"/>
    <lineage>
        <taxon>Eukaryota</taxon>
        <taxon>Metazoa</taxon>
        <taxon>Chordata</taxon>
        <taxon>Craniata</taxon>
        <taxon>Vertebrata</taxon>
        <taxon>Euteleostomi</taxon>
        <taxon>Actinopterygii</taxon>
        <taxon>Neopterygii</taxon>
        <taxon>Teleostei</taxon>
        <taxon>Anguilliformes</taxon>
        <taxon>Anguillidae</taxon>
        <taxon>Anguilla</taxon>
    </lineage>
</organism>
<protein>
    <submittedName>
        <fullName evidence="1">Uncharacterized protein</fullName>
    </submittedName>
</protein>
<sequence>MPHYVCFKQEEKYGDLLIIFQHFSSVHHIAHLFLRGLFALWNFPPETGMYIL</sequence>